<dbReference type="EMBL" id="JBHSOD010000099">
    <property type="protein sequence ID" value="MFC5890849.1"/>
    <property type="molecule type" value="Genomic_DNA"/>
</dbReference>
<protein>
    <submittedName>
        <fullName evidence="2">Uncharacterized protein</fullName>
    </submittedName>
</protein>
<accession>A0ABW1FAI2</accession>
<evidence type="ECO:0000313" key="3">
    <source>
        <dbReference type="Proteomes" id="UP001596067"/>
    </source>
</evidence>
<keyword evidence="3" id="KW-1185">Reference proteome</keyword>
<comment type="caution">
    <text evidence="2">The sequence shown here is derived from an EMBL/GenBank/DDBJ whole genome shotgun (WGS) entry which is preliminary data.</text>
</comment>
<dbReference type="Proteomes" id="UP001596067">
    <property type="component" value="Unassembled WGS sequence"/>
</dbReference>
<reference evidence="3" key="1">
    <citation type="journal article" date="2019" name="Int. J. Syst. Evol. Microbiol.">
        <title>The Global Catalogue of Microorganisms (GCM) 10K type strain sequencing project: providing services to taxonomists for standard genome sequencing and annotation.</title>
        <authorList>
            <consortium name="The Broad Institute Genomics Platform"/>
            <consortium name="The Broad Institute Genome Sequencing Center for Infectious Disease"/>
            <person name="Wu L."/>
            <person name="Ma J."/>
        </authorList>
    </citation>
    <scope>NUCLEOTIDE SEQUENCE [LARGE SCALE GENOMIC DNA]</scope>
    <source>
        <strain evidence="3">CGMCC 4.1469</strain>
    </source>
</reference>
<sequence>MNGTLTRIGRGNACGITVRHHLPARTSVDGRLRTGILAGPGSTESPHAVRPMPETC</sequence>
<evidence type="ECO:0000313" key="2">
    <source>
        <dbReference type="EMBL" id="MFC5890849.1"/>
    </source>
</evidence>
<proteinExistence type="predicted"/>
<feature type="region of interest" description="Disordered" evidence="1">
    <location>
        <begin position="27"/>
        <end position="56"/>
    </location>
</feature>
<gene>
    <name evidence="2" type="ORF">ACFP0N_38445</name>
</gene>
<organism evidence="2 3">
    <name type="scientific">Kitasatospora aburaviensis</name>
    <dbReference type="NCBI Taxonomy" id="67265"/>
    <lineage>
        <taxon>Bacteria</taxon>
        <taxon>Bacillati</taxon>
        <taxon>Actinomycetota</taxon>
        <taxon>Actinomycetes</taxon>
        <taxon>Kitasatosporales</taxon>
        <taxon>Streptomycetaceae</taxon>
        <taxon>Kitasatospora</taxon>
    </lineage>
</organism>
<dbReference type="RefSeq" id="WP_313766888.1">
    <property type="nucleotide sequence ID" value="NZ_BAAAVH010000079.1"/>
</dbReference>
<name>A0ABW1FAI2_9ACTN</name>
<evidence type="ECO:0000256" key="1">
    <source>
        <dbReference type="SAM" id="MobiDB-lite"/>
    </source>
</evidence>